<evidence type="ECO:0000313" key="4">
    <source>
        <dbReference type="Proteomes" id="UP000033491"/>
    </source>
</evidence>
<dbReference type="PATRIC" id="fig|216463.3.peg.581"/>
<organism evidence="3 4">
    <name type="scientific">Levilactobacillus spicheri</name>
    <dbReference type="NCBI Taxonomy" id="216463"/>
    <lineage>
        <taxon>Bacteria</taxon>
        <taxon>Bacillati</taxon>
        <taxon>Bacillota</taxon>
        <taxon>Bacilli</taxon>
        <taxon>Lactobacillales</taxon>
        <taxon>Lactobacillaceae</taxon>
        <taxon>Levilactobacillus</taxon>
    </lineage>
</organism>
<dbReference type="PANTHER" id="PTHR43364:SF1">
    <property type="entry name" value="OXIDOREDUCTASE YDHF"/>
    <property type="match status" value="1"/>
</dbReference>
<keyword evidence="5" id="KW-1185">Reference proteome</keyword>
<dbReference type="SUPFAM" id="SSF51430">
    <property type="entry name" value="NAD(P)-linked oxidoreductase"/>
    <property type="match status" value="1"/>
</dbReference>
<accession>A0A0F3RR32</accession>
<dbReference type="EMBL" id="BJZI01000096">
    <property type="protein sequence ID" value="GEO68064.1"/>
    <property type="molecule type" value="Genomic_DNA"/>
</dbReference>
<name>A0A0F3RR32_9LACO</name>
<reference evidence="2 5" key="2">
    <citation type="submission" date="2019-07" db="EMBL/GenBank/DDBJ databases">
        <title>Whole genome shotgun sequence of Lactobacillus spicheri NBRC 107155.</title>
        <authorList>
            <person name="Hosoyama A."/>
            <person name="Uohara A."/>
            <person name="Ohji S."/>
            <person name="Ichikawa N."/>
        </authorList>
    </citation>
    <scope>NUCLEOTIDE SEQUENCE [LARGE SCALE GENOMIC DNA]</scope>
    <source>
        <strain evidence="2 5">NBRC 107155</strain>
    </source>
</reference>
<evidence type="ECO:0000313" key="3">
    <source>
        <dbReference type="EMBL" id="KJW12330.1"/>
    </source>
</evidence>
<protein>
    <submittedName>
        <fullName evidence="3">Aldo/keto reductase</fullName>
    </submittedName>
</protein>
<evidence type="ECO:0000313" key="5">
    <source>
        <dbReference type="Proteomes" id="UP000321691"/>
    </source>
</evidence>
<evidence type="ECO:0000259" key="1">
    <source>
        <dbReference type="Pfam" id="PF00248"/>
    </source>
</evidence>
<feature type="domain" description="NADP-dependent oxidoreductase" evidence="1">
    <location>
        <begin position="17"/>
        <end position="307"/>
    </location>
</feature>
<dbReference type="Proteomes" id="UP000321691">
    <property type="component" value="Unassembled WGS sequence"/>
</dbReference>
<dbReference type="InterPro" id="IPR050523">
    <property type="entry name" value="AKR_Detox_Biosynth"/>
</dbReference>
<dbReference type="Proteomes" id="UP000033491">
    <property type="component" value="Unassembled WGS sequence"/>
</dbReference>
<evidence type="ECO:0000313" key="2">
    <source>
        <dbReference type="EMBL" id="GEO68064.1"/>
    </source>
</evidence>
<dbReference type="RefSeq" id="WP_045807429.1">
    <property type="nucleotide sequence ID" value="NZ_BJZI01000096.1"/>
</dbReference>
<comment type="caution">
    <text evidence="3">The sequence shown here is derived from an EMBL/GenBank/DDBJ whole genome shotgun (WGS) entry which is preliminary data.</text>
</comment>
<gene>
    <name evidence="2" type="ORF">LSP04_24830</name>
    <name evidence="3" type="ORF">VC81_07360</name>
</gene>
<dbReference type="PANTHER" id="PTHR43364">
    <property type="entry name" value="NADH-SPECIFIC METHYLGLYOXAL REDUCTASE-RELATED"/>
    <property type="match status" value="1"/>
</dbReference>
<dbReference type="OrthoDB" id="9773828at2"/>
<dbReference type="InterPro" id="IPR023210">
    <property type="entry name" value="NADP_OxRdtase_dom"/>
</dbReference>
<dbReference type="AlphaFoldDB" id="A0A0F3RR32"/>
<reference evidence="3 4" key="1">
    <citation type="submission" date="2015-03" db="EMBL/GenBank/DDBJ databases">
        <authorList>
            <person name="Zheng J."/>
            <person name="Ganezle M."/>
        </authorList>
    </citation>
    <scope>NUCLEOTIDE SEQUENCE [LARGE SCALE GENOMIC DNA]</scope>
    <source>
        <strain evidence="3 4">LP38</strain>
    </source>
</reference>
<sequence>MKQLNLGGTNWQASAVALGIMRMADLSVADAAKALEAAHDAGITYIDSADIYGDGASERKFKDALAASSLSRDDFYIQSKGGIVLDPARSHDGLVFGKRYDFSKQHLLDAVDGILSRMGLDYLDAFLLHRPDPLMEPEEVADAFNTLQREGKVRHFGVSNFGVQQYLMVQAAVDQKLMFNQLQFSAAHTGMIDAGMHVNMDDKWSVDHDSGILEFSRRNHVTIQAWSPFQYGMFEGMFINDPKFKDLNAELQKLADKYGVSKNGIAVAWILRHPANIQVLLGTMNPKHIADSAAGADVQLTKQEWYDIYFSAGNVLP</sequence>
<dbReference type="EMBL" id="JZCR01000019">
    <property type="protein sequence ID" value="KJW12330.1"/>
    <property type="molecule type" value="Genomic_DNA"/>
</dbReference>
<dbReference type="Pfam" id="PF00248">
    <property type="entry name" value="Aldo_ket_red"/>
    <property type="match status" value="1"/>
</dbReference>
<proteinExistence type="predicted"/>
<dbReference type="Gene3D" id="3.20.20.100">
    <property type="entry name" value="NADP-dependent oxidoreductase domain"/>
    <property type="match status" value="1"/>
</dbReference>
<dbReference type="InterPro" id="IPR036812">
    <property type="entry name" value="NAD(P)_OxRdtase_dom_sf"/>
</dbReference>
<dbReference type="GO" id="GO:0005829">
    <property type="term" value="C:cytosol"/>
    <property type="evidence" value="ECO:0007669"/>
    <property type="project" value="TreeGrafter"/>
</dbReference>